<accession>A0A177WSE3</accession>
<organism evidence="2 3">
    <name type="scientific">Batrachochytrium dendrobatidis (strain JEL423)</name>
    <dbReference type="NCBI Taxonomy" id="403673"/>
    <lineage>
        <taxon>Eukaryota</taxon>
        <taxon>Fungi</taxon>
        <taxon>Fungi incertae sedis</taxon>
        <taxon>Chytridiomycota</taxon>
        <taxon>Chytridiomycota incertae sedis</taxon>
        <taxon>Chytridiomycetes</taxon>
        <taxon>Rhizophydiales</taxon>
        <taxon>Rhizophydiales incertae sedis</taxon>
        <taxon>Batrachochytrium</taxon>
    </lineage>
</organism>
<dbReference type="eggNOG" id="KOG2084">
    <property type="taxonomic scope" value="Eukaryota"/>
</dbReference>
<gene>
    <name evidence="2" type="ORF">BDEG_26223</name>
</gene>
<dbReference type="InterPro" id="IPR046341">
    <property type="entry name" value="SET_dom_sf"/>
</dbReference>
<evidence type="ECO:0000313" key="2">
    <source>
        <dbReference type="EMBL" id="OAJ42812.1"/>
    </source>
</evidence>
<proteinExistence type="predicted"/>
<dbReference type="VEuPathDB" id="FungiDB:BDEG_26223"/>
<dbReference type="PANTHER" id="PTHR12197:SF292">
    <property type="entry name" value="SET DOMAIN-CONTAINING PROTEIN"/>
    <property type="match status" value="1"/>
</dbReference>
<dbReference type="SUPFAM" id="SSF82199">
    <property type="entry name" value="SET domain"/>
    <property type="match status" value="1"/>
</dbReference>
<feature type="region of interest" description="Disordered" evidence="1">
    <location>
        <begin position="508"/>
        <end position="527"/>
    </location>
</feature>
<feature type="region of interest" description="Disordered" evidence="1">
    <location>
        <begin position="83"/>
        <end position="116"/>
    </location>
</feature>
<dbReference type="AlphaFoldDB" id="A0A177WSE3"/>
<protein>
    <submittedName>
        <fullName evidence="2">Uncharacterized protein</fullName>
    </submittedName>
</protein>
<evidence type="ECO:0000313" key="3">
    <source>
        <dbReference type="Proteomes" id="UP000077115"/>
    </source>
</evidence>
<dbReference type="EMBL" id="DS022308">
    <property type="protein sequence ID" value="OAJ42812.1"/>
    <property type="molecule type" value="Genomic_DNA"/>
</dbReference>
<dbReference type="Proteomes" id="UP000077115">
    <property type="component" value="Unassembled WGS sequence"/>
</dbReference>
<name>A0A177WSE3_BATDL</name>
<feature type="compositionally biased region" description="Basic and acidic residues" evidence="1">
    <location>
        <begin position="216"/>
        <end position="228"/>
    </location>
</feature>
<feature type="compositionally biased region" description="Polar residues" evidence="1">
    <location>
        <begin position="513"/>
        <end position="527"/>
    </location>
</feature>
<reference evidence="2 3" key="1">
    <citation type="submission" date="2006-10" db="EMBL/GenBank/DDBJ databases">
        <title>The Genome Sequence of Batrachochytrium dendrobatidis JEL423.</title>
        <authorList>
            <consortium name="The Broad Institute Genome Sequencing Platform"/>
            <person name="Birren B."/>
            <person name="Lander E."/>
            <person name="Galagan J."/>
            <person name="Cuomo C."/>
            <person name="Devon K."/>
            <person name="Jaffe D."/>
            <person name="Butler J."/>
            <person name="Alvarez P."/>
            <person name="Gnerre S."/>
            <person name="Grabherr M."/>
            <person name="Kleber M."/>
            <person name="Mauceli E."/>
            <person name="Brockman W."/>
            <person name="Young S."/>
            <person name="LaButti K."/>
            <person name="Sykes S."/>
            <person name="DeCaprio D."/>
            <person name="Crawford M."/>
            <person name="Koehrsen M."/>
            <person name="Engels R."/>
            <person name="Montgomery P."/>
            <person name="Pearson M."/>
            <person name="Howarth C."/>
            <person name="Larson L."/>
            <person name="White J."/>
            <person name="O'Leary S."/>
            <person name="Kodira C."/>
            <person name="Zeng Q."/>
            <person name="Yandava C."/>
            <person name="Alvarado L."/>
            <person name="Longcore J."/>
            <person name="James T."/>
        </authorList>
    </citation>
    <scope>NUCLEOTIDE SEQUENCE [LARGE SCALE GENOMIC DNA]</scope>
    <source>
        <strain evidence="2 3">JEL423</strain>
    </source>
</reference>
<dbReference type="Gene3D" id="2.170.270.10">
    <property type="entry name" value="SET domain"/>
    <property type="match status" value="1"/>
</dbReference>
<feature type="region of interest" description="Disordered" evidence="1">
    <location>
        <begin position="209"/>
        <end position="232"/>
    </location>
</feature>
<dbReference type="STRING" id="403673.A0A177WSE3"/>
<dbReference type="OrthoDB" id="1028014at2759"/>
<sequence length="545" mass="61247">MTALLQVRQDPQKGRCFFTSASVRAGQIVLESHAYGFVVDTKSLLVVCSNCHQQPVLVDGVAVEQHLREPLPYSCSSVRQSHVHANSSNSPMSGSGGSALSPDTKNPAVSDLSNINSSDTNPVLDSTCCNLLRYCSLACAHTDYERFHRFECDLLKEWHSDPTHYMYQASDYVRDYSRLMLRIITRSGWESYYRLMERLHRDPMVQAAEHNHHAHSHVESHKSHDKHHDTHRSKHHDAVQVPWIYPFTFQDSIWPLCDNVRLFPHDRLQSFKPLAALLTRFAKDHPLHPDLPDPESDLHAYLTDLGITCSPLESLMMLLICKEECNSFGVYTFNYTGSKTERQSYGLGVYPSAVYFNHSCKPSVGHVARSLPDTDVTRSGSATNLAKLTDTGMSMFGSTILFFATRNLEQNEEAMIAYLPLEGTLEHRQKAIKDIFYFECNCERCLEETLEKNKSPTAVQTDITASAMKDQKSPLHQTIETFGLCLCREIGCHGWLVPAHLSHMGGLKKKPSVSANHSNDTNTSTGSEPDLKTVWICEGCGHESS</sequence>
<dbReference type="PANTHER" id="PTHR12197">
    <property type="entry name" value="HISTONE-LYSINE N-METHYLTRANSFERASE SMYD"/>
    <property type="match status" value="1"/>
</dbReference>
<dbReference type="InterPro" id="IPR050869">
    <property type="entry name" value="H3K4_H4K5_MeTrfase"/>
</dbReference>
<reference evidence="2 3" key="2">
    <citation type="submission" date="2016-05" db="EMBL/GenBank/DDBJ databases">
        <title>Lineage-specific infection strategies underlie the spectrum of fungal disease in amphibians.</title>
        <authorList>
            <person name="Cuomo C.A."/>
            <person name="Farrer R.A."/>
            <person name="James T."/>
            <person name="Longcore J."/>
            <person name="Birren B."/>
        </authorList>
    </citation>
    <scope>NUCLEOTIDE SEQUENCE [LARGE SCALE GENOMIC DNA]</scope>
    <source>
        <strain evidence="2 3">JEL423</strain>
    </source>
</reference>
<evidence type="ECO:0000256" key="1">
    <source>
        <dbReference type="SAM" id="MobiDB-lite"/>
    </source>
</evidence>